<dbReference type="Gene3D" id="3.30.420.10">
    <property type="entry name" value="Ribonuclease H-like superfamily/Ribonuclease H"/>
    <property type="match status" value="1"/>
</dbReference>
<feature type="region of interest" description="Disordered" evidence="1">
    <location>
        <begin position="1"/>
        <end position="27"/>
    </location>
</feature>
<evidence type="ECO:0000256" key="1">
    <source>
        <dbReference type="SAM" id="MobiDB-lite"/>
    </source>
</evidence>
<organism evidence="2 3">
    <name type="scientific">Dryococelus australis</name>
    <dbReference type="NCBI Taxonomy" id="614101"/>
    <lineage>
        <taxon>Eukaryota</taxon>
        <taxon>Metazoa</taxon>
        <taxon>Ecdysozoa</taxon>
        <taxon>Arthropoda</taxon>
        <taxon>Hexapoda</taxon>
        <taxon>Insecta</taxon>
        <taxon>Pterygota</taxon>
        <taxon>Neoptera</taxon>
        <taxon>Polyneoptera</taxon>
        <taxon>Phasmatodea</taxon>
        <taxon>Verophasmatodea</taxon>
        <taxon>Anareolatae</taxon>
        <taxon>Phasmatidae</taxon>
        <taxon>Eurycanthinae</taxon>
        <taxon>Dryococelus</taxon>
    </lineage>
</organism>
<sequence>MILTCENPGATPPRIEPGSPRRESSSLTTTAMKTFAPCHGMCPVNSSKCIAKRSLLRILRKRVEVKDTSYMIAAAASQWIVSSDRQSIGRLSQFLRRTLMNLRRRRAAREVTSGMDICDCEYGTVESAAGRLDYWTIRINTQAADEFSERSGINGAALRGQDVVCKDARHFNDSEQLRSSPPWKTPTATIKIMGRKSNELSAAYKARIVLLCQQGVSYREIRKRVKRSHATVQYIDKFRSGLMDNAKHLGRLQVISQRKHAKLFAKPQKKSRNQCSETGGTPCFNVWTDGHASRKFETISMKKATRAEQHGRSHGRRYALRRPYGKLETQNIVQTVNHRGHHVMVWGCMSAAGVGELAVAERNMNAEGYISVLRGNLGKSAVKQGIQETCFLNTIMTRKILQERRAISRLQSHIVNSRTSLDSGFRDEQCRVYLHQAFFASFQPPRYHCTPRCQRLPVAHLPQLADIHALVFERYVSRSDVQYTIFAELPWRSRLVHRRSGVRGVLGSNPRHLNTKPAYIRQKATLKHRNRTGLERASQKQSSDTHKTPYDRVNRCRERKHQGVRAR</sequence>
<evidence type="ECO:0000313" key="2">
    <source>
        <dbReference type="EMBL" id="KAJ8894153.1"/>
    </source>
</evidence>
<feature type="region of interest" description="Disordered" evidence="1">
    <location>
        <begin position="528"/>
        <end position="567"/>
    </location>
</feature>
<gene>
    <name evidence="2" type="ORF">PR048_006763</name>
</gene>
<feature type="compositionally biased region" description="Basic and acidic residues" evidence="1">
    <location>
        <begin position="532"/>
        <end position="556"/>
    </location>
</feature>
<reference evidence="2 3" key="1">
    <citation type="submission" date="2023-02" db="EMBL/GenBank/DDBJ databases">
        <title>LHISI_Scaffold_Assembly.</title>
        <authorList>
            <person name="Stuart O.P."/>
            <person name="Cleave R."/>
            <person name="Magrath M.J.L."/>
            <person name="Mikheyev A.S."/>
        </authorList>
    </citation>
    <scope>NUCLEOTIDE SEQUENCE [LARGE SCALE GENOMIC DNA]</scope>
    <source>
        <strain evidence="2">Daus_M_001</strain>
        <tissue evidence="2">Leg muscle</tissue>
    </source>
</reference>
<dbReference type="InterPro" id="IPR036388">
    <property type="entry name" value="WH-like_DNA-bd_sf"/>
</dbReference>
<dbReference type="EMBL" id="JARBHB010000002">
    <property type="protein sequence ID" value="KAJ8894153.1"/>
    <property type="molecule type" value="Genomic_DNA"/>
</dbReference>
<dbReference type="InterPro" id="IPR036397">
    <property type="entry name" value="RNaseH_sf"/>
</dbReference>
<comment type="caution">
    <text evidence="2">The sequence shown here is derived from an EMBL/GenBank/DDBJ whole genome shotgun (WGS) entry which is preliminary data.</text>
</comment>
<dbReference type="Proteomes" id="UP001159363">
    <property type="component" value="Chromosome 2"/>
</dbReference>
<dbReference type="Gene3D" id="1.10.10.10">
    <property type="entry name" value="Winged helix-like DNA-binding domain superfamily/Winged helix DNA-binding domain"/>
    <property type="match status" value="1"/>
</dbReference>
<keyword evidence="3" id="KW-1185">Reference proteome</keyword>
<name>A0ABQ9IBV2_9NEOP</name>
<feature type="compositionally biased region" description="Basic residues" evidence="1">
    <location>
        <begin position="557"/>
        <end position="567"/>
    </location>
</feature>
<protein>
    <recommendedName>
        <fullName evidence="4">Transposase</fullName>
    </recommendedName>
</protein>
<evidence type="ECO:0008006" key="4">
    <source>
        <dbReference type="Google" id="ProtNLM"/>
    </source>
</evidence>
<proteinExistence type="predicted"/>
<evidence type="ECO:0000313" key="3">
    <source>
        <dbReference type="Proteomes" id="UP001159363"/>
    </source>
</evidence>
<accession>A0ABQ9IBV2</accession>